<name>A0A1Z4V3E1_9CYAN</name>
<dbReference type="EMBL" id="AP018316">
    <property type="protein sequence ID" value="BAZ86042.1"/>
    <property type="molecule type" value="Genomic_DNA"/>
</dbReference>
<accession>A0A1Z4V3E1</accession>
<organism evidence="2 3">
    <name type="scientific">Dolichospermum compactum NIES-806</name>
    <dbReference type="NCBI Taxonomy" id="1973481"/>
    <lineage>
        <taxon>Bacteria</taxon>
        <taxon>Bacillati</taxon>
        <taxon>Cyanobacteriota</taxon>
        <taxon>Cyanophyceae</taxon>
        <taxon>Nostocales</taxon>
        <taxon>Aphanizomenonaceae</taxon>
        <taxon>Dolichospermum</taxon>
        <taxon>Dolichospermum compactum</taxon>
    </lineage>
</organism>
<sequence>MRKVGYRFYSEFEAKQLPILSQKSLSEISEDNKQLLEAVWEYFGGYHAYRLSDMTHLEFPWKKARKGLLPEAASTTVILLEDLKVLGYEKLEQIERDHPGYQIVMRQVLKDAIRLMYLVTANCHQTWNKNPTPNPLPASDEGAKM</sequence>
<keyword evidence="3" id="KW-1185">Reference proteome</keyword>
<dbReference type="AlphaFoldDB" id="A0A1Z4V3E1"/>
<protein>
    <submittedName>
        <fullName evidence="2">Putative prophage protein</fullName>
    </submittedName>
</protein>
<evidence type="ECO:0000313" key="2">
    <source>
        <dbReference type="EMBL" id="BAZ86042.1"/>
    </source>
</evidence>
<dbReference type="Proteomes" id="UP000218702">
    <property type="component" value="Chromosome"/>
</dbReference>
<dbReference type="OrthoDB" id="9799173at2"/>
<dbReference type="InterPro" id="IPR025272">
    <property type="entry name" value="SocA_Panacea"/>
</dbReference>
<feature type="domain" description="Antitoxin SocA-like Panacea" evidence="1">
    <location>
        <begin position="22"/>
        <end position="62"/>
    </location>
</feature>
<evidence type="ECO:0000259" key="1">
    <source>
        <dbReference type="Pfam" id="PF13274"/>
    </source>
</evidence>
<reference evidence="2 3" key="1">
    <citation type="submission" date="2017-06" db="EMBL/GenBank/DDBJ databases">
        <title>Genome sequencing of cyanobaciteial culture collection at National Institute for Environmental Studies (NIES).</title>
        <authorList>
            <person name="Hirose Y."/>
            <person name="Shimura Y."/>
            <person name="Fujisawa T."/>
            <person name="Nakamura Y."/>
            <person name="Kawachi M."/>
        </authorList>
    </citation>
    <scope>NUCLEOTIDE SEQUENCE [LARGE SCALE GENOMIC DNA]</scope>
    <source>
        <strain evidence="2 3">NIES-806</strain>
    </source>
</reference>
<gene>
    <name evidence="2" type="ORF">NIES806_22490</name>
</gene>
<dbReference type="RefSeq" id="WP_096667295.1">
    <property type="nucleotide sequence ID" value="NZ_AP018316.1"/>
</dbReference>
<dbReference type="KEGG" id="dcm:NIES806_22490"/>
<evidence type="ECO:0000313" key="3">
    <source>
        <dbReference type="Proteomes" id="UP000218702"/>
    </source>
</evidence>
<proteinExistence type="predicted"/>
<dbReference type="Pfam" id="PF13274">
    <property type="entry name" value="SocA_Panacea"/>
    <property type="match status" value="1"/>
</dbReference>